<keyword evidence="2" id="KW-1185">Reference proteome</keyword>
<evidence type="ECO:0000313" key="2">
    <source>
        <dbReference type="Proteomes" id="UP000805193"/>
    </source>
</evidence>
<gene>
    <name evidence="1" type="ORF">HPB47_021813</name>
</gene>
<evidence type="ECO:0000313" key="1">
    <source>
        <dbReference type="EMBL" id="KAG0431397.1"/>
    </source>
</evidence>
<reference evidence="1 2" key="1">
    <citation type="journal article" date="2020" name="Cell">
        <title>Large-Scale Comparative Analyses of Tick Genomes Elucidate Their Genetic Diversity and Vector Capacities.</title>
        <authorList>
            <consortium name="Tick Genome and Microbiome Consortium (TIGMIC)"/>
            <person name="Jia N."/>
            <person name="Wang J."/>
            <person name="Shi W."/>
            <person name="Du L."/>
            <person name="Sun Y."/>
            <person name="Zhan W."/>
            <person name="Jiang J.F."/>
            <person name="Wang Q."/>
            <person name="Zhang B."/>
            <person name="Ji P."/>
            <person name="Bell-Sakyi L."/>
            <person name="Cui X.M."/>
            <person name="Yuan T.T."/>
            <person name="Jiang B.G."/>
            <person name="Yang W.F."/>
            <person name="Lam T.T."/>
            <person name="Chang Q.C."/>
            <person name="Ding S.J."/>
            <person name="Wang X.J."/>
            <person name="Zhu J.G."/>
            <person name="Ruan X.D."/>
            <person name="Zhao L."/>
            <person name="Wei J.T."/>
            <person name="Ye R.Z."/>
            <person name="Que T.C."/>
            <person name="Du C.H."/>
            <person name="Zhou Y.H."/>
            <person name="Cheng J.X."/>
            <person name="Dai P.F."/>
            <person name="Guo W.B."/>
            <person name="Han X.H."/>
            <person name="Huang E.J."/>
            <person name="Li L.F."/>
            <person name="Wei W."/>
            <person name="Gao Y.C."/>
            <person name="Liu J.Z."/>
            <person name="Shao H.Z."/>
            <person name="Wang X."/>
            <person name="Wang C.C."/>
            <person name="Yang T.C."/>
            <person name="Huo Q.B."/>
            <person name="Li W."/>
            <person name="Chen H.Y."/>
            <person name="Chen S.E."/>
            <person name="Zhou L.G."/>
            <person name="Ni X.B."/>
            <person name="Tian J.H."/>
            <person name="Sheng Y."/>
            <person name="Liu T."/>
            <person name="Pan Y.S."/>
            <person name="Xia L.Y."/>
            <person name="Li J."/>
            <person name="Zhao F."/>
            <person name="Cao W.C."/>
        </authorList>
    </citation>
    <scope>NUCLEOTIDE SEQUENCE [LARGE SCALE GENOMIC DNA]</scope>
    <source>
        <strain evidence="1">Iper-2018</strain>
    </source>
</reference>
<accession>A0AC60QBK3</accession>
<name>A0AC60QBK3_IXOPE</name>
<organism evidence="1 2">
    <name type="scientific">Ixodes persulcatus</name>
    <name type="common">Taiga tick</name>
    <dbReference type="NCBI Taxonomy" id="34615"/>
    <lineage>
        <taxon>Eukaryota</taxon>
        <taxon>Metazoa</taxon>
        <taxon>Ecdysozoa</taxon>
        <taxon>Arthropoda</taxon>
        <taxon>Chelicerata</taxon>
        <taxon>Arachnida</taxon>
        <taxon>Acari</taxon>
        <taxon>Parasitiformes</taxon>
        <taxon>Ixodida</taxon>
        <taxon>Ixodoidea</taxon>
        <taxon>Ixodidae</taxon>
        <taxon>Ixodinae</taxon>
        <taxon>Ixodes</taxon>
    </lineage>
</organism>
<dbReference type="EMBL" id="JABSTQ010009226">
    <property type="protein sequence ID" value="KAG0431397.1"/>
    <property type="molecule type" value="Genomic_DNA"/>
</dbReference>
<proteinExistence type="predicted"/>
<comment type="caution">
    <text evidence="1">The sequence shown here is derived from an EMBL/GenBank/DDBJ whole genome shotgun (WGS) entry which is preliminary data.</text>
</comment>
<sequence>MLYRAASHQQRSFLCSRCKRKARDCAQSNTTCLDQPVSLSYNYYTLVSNMKIPPSGKLDFFTMRGPRFSFSTVHFELEVIEATASSRAHGVEVATKNHFHMRQTGFNEAMVALVRPLQGPQDIQLQLQMKIYQHGLYAGNAVAKIFIFVTENEF</sequence>
<dbReference type="Proteomes" id="UP000805193">
    <property type="component" value="Unassembled WGS sequence"/>
</dbReference>
<protein>
    <submittedName>
        <fullName evidence="1">Uncharacterized protein</fullName>
    </submittedName>
</protein>